<keyword evidence="1" id="KW-0732">Signal</keyword>
<sequence length="147" mass="15909">MCHVTAFLVCVFAATLAVAKHHHHHRPAGKTWTCTEHVAGGEYIDEGLKPYTTCQTGSTLCDQQFSGMSGLALCNAHDERELKTDCKHSSQIRMKACLASVLLAIFCTMAVAPQGPDCYRGTSQTCGEYGDCVWVIDHAGFGSCVPR</sequence>
<comment type="caution">
    <text evidence="2">The sequence shown here is derived from an EMBL/GenBank/DDBJ whole genome shotgun (WGS) entry which is preliminary data.</text>
</comment>
<protein>
    <recommendedName>
        <fullName evidence="4">CBM1 domain-containing protein</fullName>
    </recommendedName>
</protein>
<proteinExistence type="predicted"/>
<evidence type="ECO:0000256" key="1">
    <source>
        <dbReference type="SAM" id="SignalP"/>
    </source>
</evidence>
<dbReference type="AlphaFoldDB" id="G7E497"/>
<feature type="chain" id="PRO_5003492669" description="CBM1 domain-containing protein" evidence="1">
    <location>
        <begin position="20"/>
        <end position="147"/>
    </location>
</feature>
<dbReference type="Proteomes" id="UP000009131">
    <property type="component" value="Unassembled WGS sequence"/>
</dbReference>
<evidence type="ECO:0000313" key="2">
    <source>
        <dbReference type="EMBL" id="GAA97657.1"/>
    </source>
</evidence>
<dbReference type="HOGENOM" id="CLU_1768564_0_0_1"/>
<evidence type="ECO:0008006" key="4">
    <source>
        <dbReference type="Google" id="ProtNLM"/>
    </source>
</evidence>
<reference evidence="2 3" key="2">
    <citation type="journal article" date="2012" name="Open Biol.">
        <title>Characteristics of nucleosomes and linker DNA regions on the genome of the basidiomycete Mixia osmundae revealed by mono- and dinucleosome mapping.</title>
        <authorList>
            <person name="Nishida H."/>
            <person name="Kondo S."/>
            <person name="Matsumoto T."/>
            <person name="Suzuki Y."/>
            <person name="Yoshikawa H."/>
            <person name="Taylor T.D."/>
            <person name="Sugiyama J."/>
        </authorList>
    </citation>
    <scope>NUCLEOTIDE SEQUENCE [LARGE SCALE GENOMIC DNA]</scope>
    <source>
        <strain evidence="3">CBS 9802 / IAM 14324 / JCM 22182 / KY 12970</strain>
    </source>
</reference>
<dbReference type="EMBL" id="BABT02000129">
    <property type="protein sequence ID" value="GAA97657.1"/>
    <property type="molecule type" value="Genomic_DNA"/>
</dbReference>
<accession>G7E497</accession>
<feature type="signal peptide" evidence="1">
    <location>
        <begin position="1"/>
        <end position="19"/>
    </location>
</feature>
<name>G7E497_MIXOS</name>
<evidence type="ECO:0000313" key="3">
    <source>
        <dbReference type="Proteomes" id="UP000009131"/>
    </source>
</evidence>
<reference evidence="2 3" key="1">
    <citation type="journal article" date="2011" name="J. Gen. Appl. Microbiol.">
        <title>Draft genome sequencing of the enigmatic basidiomycete Mixia osmundae.</title>
        <authorList>
            <person name="Nishida H."/>
            <person name="Nagatsuka Y."/>
            <person name="Sugiyama J."/>
        </authorList>
    </citation>
    <scope>NUCLEOTIDE SEQUENCE [LARGE SCALE GENOMIC DNA]</scope>
    <source>
        <strain evidence="3">CBS 9802 / IAM 14324 / JCM 22182 / KY 12970</strain>
    </source>
</reference>
<dbReference type="InParanoid" id="G7E497"/>
<keyword evidence="3" id="KW-1185">Reference proteome</keyword>
<organism evidence="2 3">
    <name type="scientific">Mixia osmundae (strain CBS 9802 / IAM 14324 / JCM 22182 / KY 12970)</name>
    <dbReference type="NCBI Taxonomy" id="764103"/>
    <lineage>
        <taxon>Eukaryota</taxon>
        <taxon>Fungi</taxon>
        <taxon>Dikarya</taxon>
        <taxon>Basidiomycota</taxon>
        <taxon>Pucciniomycotina</taxon>
        <taxon>Mixiomycetes</taxon>
        <taxon>Mixiales</taxon>
        <taxon>Mixiaceae</taxon>
        <taxon>Mixia</taxon>
    </lineage>
</organism>
<gene>
    <name evidence="2" type="primary">Mo04335</name>
    <name evidence="2" type="ORF">E5Q_04335</name>
</gene>